<feature type="non-terminal residue" evidence="1">
    <location>
        <position position="1"/>
    </location>
</feature>
<evidence type="ECO:0008006" key="3">
    <source>
        <dbReference type="Google" id="ProtNLM"/>
    </source>
</evidence>
<dbReference type="Gene3D" id="3.30.420.10">
    <property type="entry name" value="Ribonuclease H-like superfamily/Ribonuclease H"/>
    <property type="match status" value="1"/>
</dbReference>
<dbReference type="GeneID" id="18843979"/>
<dbReference type="GO" id="GO:0003676">
    <property type="term" value="F:nucleic acid binding"/>
    <property type="evidence" value="ECO:0007669"/>
    <property type="project" value="InterPro"/>
</dbReference>
<dbReference type="Proteomes" id="UP000053319">
    <property type="component" value="Unassembled WGS sequence"/>
</dbReference>
<dbReference type="OMA" id="QEEWYGL"/>
<dbReference type="KEGG" id="dsq:DICSQDRAFT_73700"/>
<dbReference type="OrthoDB" id="2753252at2759"/>
<proteinExistence type="predicted"/>
<dbReference type="InterPro" id="IPR036397">
    <property type="entry name" value="RNaseH_sf"/>
</dbReference>
<evidence type="ECO:0000313" key="1">
    <source>
        <dbReference type="EMBL" id="EJF55508.1"/>
    </source>
</evidence>
<dbReference type="AlphaFoldDB" id="R7SI11"/>
<accession>R7SI11</accession>
<dbReference type="EMBL" id="JH719582">
    <property type="protein sequence ID" value="EJF55508.1"/>
    <property type="molecule type" value="Genomic_DNA"/>
</dbReference>
<sequence>PDMNIIEHVWEELDRRVRRRSPLPRNVDELWAALQEEWYGLDTGYIQKLYDSIPHRVEALKAAHGLHTRY</sequence>
<name>R7SI11_DICSQ</name>
<protein>
    <recommendedName>
        <fullName evidence="3">Tc1-like transposase DDE domain-containing protein</fullName>
    </recommendedName>
</protein>
<evidence type="ECO:0000313" key="2">
    <source>
        <dbReference type="Proteomes" id="UP000053319"/>
    </source>
</evidence>
<dbReference type="RefSeq" id="XP_007371751.1">
    <property type="nucleotide sequence ID" value="XM_007371689.1"/>
</dbReference>
<organism evidence="1 2">
    <name type="scientific">Dichomitus squalens (strain LYAD-421)</name>
    <name type="common">Western red white-rot fungus</name>
    <dbReference type="NCBI Taxonomy" id="732165"/>
    <lineage>
        <taxon>Eukaryota</taxon>
        <taxon>Fungi</taxon>
        <taxon>Dikarya</taxon>
        <taxon>Basidiomycota</taxon>
        <taxon>Agaricomycotina</taxon>
        <taxon>Agaricomycetes</taxon>
        <taxon>Polyporales</taxon>
        <taxon>Polyporaceae</taxon>
        <taxon>Dichomitus</taxon>
    </lineage>
</organism>
<gene>
    <name evidence="1" type="ORF">DICSQDRAFT_73700</name>
</gene>
<dbReference type="HOGENOM" id="CLU_033666_12_6_1"/>
<reference evidence="1 2" key="1">
    <citation type="journal article" date="2012" name="Science">
        <title>The Paleozoic origin of enzymatic lignin decomposition reconstructed from 31 fungal genomes.</title>
        <authorList>
            <person name="Floudas D."/>
            <person name="Binder M."/>
            <person name="Riley R."/>
            <person name="Barry K."/>
            <person name="Blanchette R.A."/>
            <person name="Henrissat B."/>
            <person name="Martinez A.T."/>
            <person name="Otillar R."/>
            <person name="Spatafora J.W."/>
            <person name="Yadav J.S."/>
            <person name="Aerts A."/>
            <person name="Benoit I."/>
            <person name="Boyd A."/>
            <person name="Carlson A."/>
            <person name="Copeland A."/>
            <person name="Coutinho P.M."/>
            <person name="de Vries R.P."/>
            <person name="Ferreira P."/>
            <person name="Findley K."/>
            <person name="Foster B."/>
            <person name="Gaskell J."/>
            <person name="Glotzer D."/>
            <person name="Gorecki P."/>
            <person name="Heitman J."/>
            <person name="Hesse C."/>
            <person name="Hori C."/>
            <person name="Igarashi K."/>
            <person name="Jurgens J.A."/>
            <person name="Kallen N."/>
            <person name="Kersten P."/>
            <person name="Kohler A."/>
            <person name="Kuees U."/>
            <person name="Kumar T.K.A."/>
            <person name="Kuo A."/>
            <person name="LaButti K."/>
            <person name="Larrondo L.F."/>
            <person name="Lindquist E."/>
            <person name="Ling A."/>
            <person name="Lombard V."/>
            <person name="Lucas S."/>
            <person name="Lundell T."/>
            <person name="Martin R."/>
            <person name="McLaughlin D.J."/>
            <person name="Morgenstern I."/>
            <person name="Morin E."/>
            <person name="Murat C."/>
            <person name="Nagy L.G."/>
            <person name="Nolan M."/>
            <person name="Ohm R.A."/>
            <person name="Patyshakuliyeva A."/>
            <person name="Rokas A."/>
            <person name="Ruiz-Duenas F.J."/>
            <person name="Sabat G."/>
            <person name="Salamov A."/>
            <person name="Samejima M."/>
            <person name="Schmutz J."/>
            <person name="Slot J.C."/>
            <person name="St John F."/>
            <person name="Stenlid J."/>
            <person name="Sun H."/>
            <person name="Sun S."/>
            <person name="Syed K."/>
            <person name="Tsang A."/>
            <person name="Wiebenga A."/>
            <person name="Young D."/>
            <person name="Pisabarro A."/>
            <person name="Eastwood D.C."/>
            <person name="Martin F."/>
            <person name="Cullen D."/>
            <person name="Grigoriev I.V."/>
            <person name="Hibbett D.S."/>
        </authorList>
    </citation>
    <scope>NUCLEOTIDE SEQUENCE [LARGE SCALE GENOMIC DNA]</scope>
    <source>
        <strain evidence="1 2">LYAD-421 SS1</strain>
    </source>
</reference>